<sequence length="100" mass="11257">LGKKPFYQTAREIARSHHERWDGNGYPDGLKGEAIPLAARVVTVADVFDALIHARPYKPAWPVEAALKEMQALSGKTFDPKILSTFLRIQAEKQRNIKES</sequence>
<evidence type="ECO:0000313" key="2">
    <source>
        <dbReference type="EMBL" id="MBC8362844.1"/>
    </source>
</evidence>
<dbReference type="InterPro" id="IPR052020">
    <property type="entry name" value="Cyclic_di-GMP/3'3'-cGAMP_PDE"/>
</dbReference>
<evidence type="ECO:0000259" key="1">
    <source>
        <dbReference type="PROSITE" id="PS51832"/>
    </source>
</evidence>
<dbReference type="PROSITE" id="PS51832">
    <property type="entry name" value="HD_GYP"/>
    <property type="match status" value="1"/>
</dbReference>
<dbReference type="InterPro" id="IPR037522">
    <property type="entry name" value="HD_GYP_dom"/>
</dbReference>
<dbReference type="Gene3D" id="1.10.3210.10">
    <property type="entry name" value="Hypothetical protein af1432"/>
    <property type="match status" value="1"/>
</dbReference>
<dbReference type="InterPro" id="IPR003607">
    <property type="entry name" value="HD/PDEase_dom"/>
</dbReference>
<dbReference type="Proteomes" id="UP000603434">
    <property type="component" value="Unassembled WGS sequence"/>
</dbReference>
<comment type="caution">
    <text evidence="2">The sequence shown here is derived from an EMBL/GenBank/DDBJ whole genome shotgun (WGS) entry which is preliminary data.</text>
</comment>
<protein>
    <submittedName>
        <fullName evidence="2">HD domain-containing protein</fullName>
    </submittedName>
</protein>
<dbReference type="PANTHER" id="PTHR45228">
    <property type="entry name" value="CYCLIC DI-GMP PHOSPHODIESTERASE TM_0186-RELATED"/>
    <property type="match status" value="1"/>
</dbReference>
<dbReference type="CDD" id="cd00077">
    <property type="entry name" value="HDc"/>
    <property type="match status" value="1"/>
</dbReference>
<dbReference type="Pfam" id="PF13487">
    <property type="entry name" value="HD_5"/>
    <property type="match status" value="1"/>
</dbReference>
<proteinExistence type="predicted"/>
<name>A0A8J6TNC3_9BACT</name>
<accession>A0A8J6TNC3</accession>
<feature type="non-terminal residue" evidence="2">
    <location>
        <position position="1"/>
    </location>
</feature>
<dbReference type="AlphaFoldDB" id="A0A8J6TNC3"/>
<dbReference type="SUPFAM" id="SSF109604">
    <property type="entry name" value="HD-domain/PDEase-like"/>
    <property type="match status" value="1"/>
</dbReference>
<evidence type="ECO:0000313" key="3">
    <source>
        <dbReference type="Proteomes" id="UP000603434"/>
    </source>
</evidence>
<dbReference type="EMBL" id="JACNJH010000227">
    <property type="protein sequence ID" value="MBC8362844.1"/>
    <property type="molecule type" value="Genomic_DNA"/>
</dbReference>
<feature type="domain" description="HD-GYP" evidence="1">
    <location>
        <begin position="1"/>
        <end position="100"/>
    </location>
</feature>
<organism evidence="2 3">
    <name type="scientific">Candidatus Desulfatibia profunda</name>
    <dbReference type="NCBI Taxonomy" id="2841695"/>
    <lineage>
        <taxon>Bacteria</taxon>
        <taxon>Pseudomonadati</taxon>
        <taxon>Thermodesulfobacteriota</taxon>
        <taxon>Desulfobacteria</taxon>
        <taxon>Desulfobacterales</taxon>
        <taxon>Desulfobacterales incertae sedis</taxon>
        <taxon>Candidatus Desulfatibia</taxon>
    </lineage>
</organism>
<reference evidence="2 3" key="1">
    <citation type="submission" date="2020-08" db="EMBL/GenBank/DDBJ databases">
        <title>Bridging the membrane lipid divide: bacteria of the FCB group superphylum have the potential to synthesize archaeal ether lipids.</title>
        <authorList>
            <person name="Villanueva L."/>
            <person name="Von Meijenfeldt F.A.B."/>
            <person name="Westbye A.B."/>
            <person name="Yadav S."/>
            <person name="Hopmans E.C."/>
            <person name="Dutilh B.E."/>
            <person name="Sinninghe Damste J.S."/>
        </authorList>
    </citation>
    <scope>NUCLEOTIDE SEQUENCE [LARGE SCALE GENOMIC DNA]</scope>
    <source>
        <strain evidence="2">NIOZ-UU30</strain>
    </source>
</reference>
<gene>
    <name evidence="2" type="ORF">H8E23_15775</name>
</gene>